<name>A0A3M0J1R3_HIRRU</name>
<dbReference type="EMBL" id="QRBI01000197">
    <property type="protein sequence ID" value="RMB94230.1"/>
    <property type="molecule type" value="Genomic_DNA"/>
</dbReference>
<proteinExistence type="predicted"/>
<evidence type="ECO:0000313" key="2">
    <source>
        <dbReference type="Proteomes" id="UP000269221"/>
    </source>
</evidence>
<protein>
    <submittedName>
        <fullName evidence="1">Uncharacterized protein</fullName>
    </submittedName>
</protein>
<accession>A0A3M0J1R3</accession>
<organism evidence="1 2">
    <name type="scientific">Hirundo rustica rustica</name>
    <dbReference type="NCBI Taxonomy" id="333673"/>
    <lineage>
        <taxon>Eukaryota</taxon>
        <taxon>Metazoa</taxon>
        <taxon>Chordata</taxon>
        <taxon>Craniata</taxon>
        <taxon>Vertebrata</taxon>
        <taxon>Euteleostomi</taxon>
        <taxon>Archelosauria</taxon>
        <taxon>Archosauria</taxon>
        <taxon>Dinosauria</taxon>
        <taxon>Saurischia</taxon>
        <taxon>Theropoda</taxon>
        <taxon>Coelurosauria</taxon>
        <taxon>Aves</taxon>
        <taxon>Neognathae</taxon>
        <taxon>Neoaves</taxon>
        <taxon>Telluraves</taxon>
        <taxon>Australaves</taxon>
        <taxon>Passeriformes</taxon>
        <taxon>Sylvioidea</taxon>
        <taxon>Hirundinidae</taxon>
        <taxon>Hirundo</taxon>
    </lineage>
</organism>
<sequence length="69" mass="7666">MFVPLLILNDTQKLLAPIKEILTNLISTSGVPIQNSDMINGLSVSLLYKGVKWPEYCNEEKSSVEQTAE</sequence>
<comment type="caution">
    <text evidence="1">The sequence shown here is derived from an EMBL/GenBank/DDBJ whole genome shotgun (WGS) entry which is preliminary data.</text>
</comment>
<dbReference type="AlphaFoldDB" id="A0A3M0J1R3"/>
<dbReference type="Proteomes" id="UP000269221">
    <property type="component" value="Unassembled WGS sequence"/>
</dbReference>
<evidence type="ECO:0000313" key="1">
    <source>
        <dbReference type="EMBL" id="RMB94230.1"/>
    </source>
</evidence>
<gene>
    <name evidence="1" type="ORF">DUI87_29036</name>
</gene>
<keyword evidence="2" id="KW-1185">Reference proteome</keyword>
<reference evidence="1 2" key="1">
    <citation type="submission" date="2018-07" db="EMBL/GenBank/DDBJ databases">
        <title>A high quality draft genome assembly of the barn swallow (H. rustica rustica).</title>
        <authorList>
            <person name="Formenti G."/>
            <person name="Chiara M."/>
            <person name="Poveda L."/>
            <person name="Francoijs K.-J."/>
            <person name="Bonisoli-Alquati A."/>
            <person name="Canova L."/>
            <person name="Gianfranceschi L."/>
            <person name="Horner D.S."/>
            <person name="Saino N."/>
        </authorList>
    </citation>
    <scope>NUCLEOTIDE SEQUENCE [LARGE SCALE GENOMIC DNA]</scope>
    <source>
        <strain evidence="1">Chelidonia</strain>
        <tissue evidence="1">Blood</tissue>
    </source>
</reference>